<dbReference type="RefSeq" id="WP_216683976.1">
    <property type="nucleotide sequence ID" value="NZ_JAHLZN010000045.1"/>
</dbReference>
<name>A0ABS6GZU2_MAMLE</name>
<proteinExistence type="predicted"/>
<dbReference type="PANTHER" id="PTHR12526">
    <property type="entry name" value="GLYCOSYLTRANSFERASE"/>
    <property type="match status" value="1"/>
</dbReference>
<evidence type="ECO:0000313" key="5">
    <source>
        <dbReference type="Proteomes" id="UP000770161"/>
    </source>
</evidence>
<dbReference type="EMBL" id="JAHLZN010000045">
    <property type="protein sequence ID" value="MBU6114989.1"/>
    <property type="molecule type" value="Genomic_DNA"/>
</dbReference>
<comment type="caution">
    <text evidence="4">The sequence shown here is derived from an EMBL/GenBank/DDBJ whole genome shotgun (WGS) entry which is preliminary data.</text>
</comment>
<keyword evidence="5" id="KW-1185">Reference proteome</keyword>
<gene>
    <name evidence="4" type="ORF">KQ656_13605</name>
</gene>
<dbReference type="GO" id="GO:0016757">
    <property type="term" value="F:glycosyltransferase activity"/>
    <property type="evidence" value="ECO:0007669"/>
    <property type="project" value="UniProtKB-KW"/>
</dbReference>
<dbReference type="Proteomes" id="UP000770161">
    <property type="component" value="Unassembled WGS sequence"/>
</dbReference>
<keyword evidence="2 4" id="KW-0808">Transferase</keyword>
<dbReference type="EC" id="2.4.-.-" evidence="4"/>
<evidence type="ECO:0000313" key="4">
    <source>
        <dbReference type="EMBL" id="MBU6114989.1"/>
    </source>
</evidence>
<sequence>MKQAFMVVFGIDIAKGGIMSSLLTRSKMFLDNNIDANIITFDYKTDYNSIVKELKNSGKMDKRINMYNQFHFFEERSINNSINSSNINEKYDKLINDCLIVRNNKKNDLFSKETGEYVGLKTDKGKSATLDLYHLNYMVKRVYYLNNRIIRIKEFNQKNEMITETFFNRDGQPFLKRYMSEGAVSHIYLLIEEKHFNNNQEFGTYFLEQLIEDNNENIIICDGIGSFNKIKNTNHNHVQKYAIMHKNHKSINGNVKRKEGNILEDGGMIDGIIFFTDKQLNDAKQQYNLKNAHLINNFVREVKEKEDYNTSKIVGTISRLDKLKGFDLLIDVAKKVVAVDKEVQFYIYGEGDNEYKDSLKELIEQQGLTDNVKLKGYTLELDNVLSTFRCYISTSQTESQGLSMVEAMLNGTPVVAFDVDYGPSQFIFNDVNGYLIENKNIENMANSILELTEDQSKAINIGKEARETILKEFDIDKIMSKWISLFDK</sequence>
<evidence type="ECO:0000256" key="1">
    <source>
        <dbReference type="ARBA" id="ARBA00022676"/>
    </source>
</evidence>
<feature type="domain" description="Glycosyl transferase family 1" evidence="3">
    <location>
        <begin position="303"/>
        <end position="467"/>
    </location>
</feature>
<dbReference type="Pfam" id="PF00534">
    <property type="entry name" value="Glycos_transf_1"/>
    <property type="match status" value="1"/>
</dbReference>
<dbReference type="PANTHER" id="PTHR12526:SF629">
    <property type="entry name" value="TEICHURONIC ACID BIOSYNTHESIS GLYCOSYLTRANSFERASE TUAH-RELATED"/>
    <property type="match status" value="1"/>
</dbReference>
<reference evidence="4 5" key="1">
    <citation type="submission" date="2021-06" db="EMBL/GenBank/DDBJ databases">
        <title>Staphylococcus lentus K169 genome sequencing.</title>
        <authorList>
            <person name="Sundareshan S."/>
            <person name="Akhila D.S."/>
            <person name="Prachi D."/>
            <person name="Sivakumar R."/>
            <person name="Rajendhran J."/>
            <person name="Isloor S."/>
            <person name="Hegde N.R."/>
        </authorList>
    </citation>
    <scope>NUCLEOTIDE SEQUENCE [LARGE SCALE GENOMIC DNA]</scope>
    <source>
        <strain evidence="4 5">K169</strain>
    </source>
</reference>
<keyword evidence="1 4" id="KW-0328">Glycosyltransferase</keyword>
<evidence type="ECO:0000259" key="3">
    <source>
        <dbReference type="Pfam" id="PF00534"/>
    </source>
</evidence>
<protein>
    <submittedName>
        <fullName evidence="4">Glycosyltransferase</fullName>
        <ecNumber evidence="4">2.4.-.-</ecNumber>
    </submittedName>
</protein>
<dbReference type="InterPro" id="IPR001296">
    <property type="entry name" value="Glyco_trans_1"/>
</dbReference>
<evidence type="ECO:0000256" key="2">
    <source>
        <dbReference type="ARBA" id="ARBA00022679"/>
    </source>
</evidence>
<accession>A0ABS6GZU2</accession>
<organism evidence="4 5">
    <name type="scientific">Mammaliicoccus lentus</name>
    <name type="common">Staphylococcus lentus</name>
    <dbReference type="NCBI Taxonomy" id="42858"/>
    <lineage>
        <taxon>Bacteria</taxon>
        <taxon>Bacillati</taxon>
        <taxon>Bacillota</taxon>
        <taxon>Bacilli</taxon>
        <taxon>Bacillales</taxon>
        <taxon>Staphylococcaceae</taxon>
        <taxon>Mammaliicoccus</taxon>
    </lineage>
</organism>